<feature type="transmembrane region" description="Helical" evidence="7">
    <location>
        <begin position="189"/>
        <end position="210"/>
    </location>
</feature>
<keyword evidence="2" id="KW-0813">Transport</keyword>
<evidence type="ECO:0000313" key="8">
    <source>
        <dbReference type="EMBL" id="RDW83275.1"/>
    </source>
</evidence>
<gene>
    <name evidence="8" type="ORF">BP5796_04766</name>
</gene>
<comment type="subcellular location">
    <subcellularLocation>
        <location evidence="1">Membrane</location>
        <topology evidence="1">Multi-pass membrane protein</topology>
    </subcellularLocation>
</comment>
<dbReference type="InterPro" id="IPR036259">
    <property type="entry name" value="MFS_trans_sf"/>
</dbReference>
<dbReference type="EMBL" id="PDLN01000006">
    <property type="protein sequence ID" value="RDW83275.1"/>
    <property type="molecule type" value="Genomic_DNA"/>
</dbReference>
<keyword evidence="5 7" id="KW-0472">Membrane</keyword>
<keyword evidence="3 7" id="KW-0812">Transmembrane</keyword>
<dbReference type="AlphaFoldDB" id="A0A3D8SAC6"/>
<dbReference type="GO" id="GO:0016020">
    <property type="term" value="C:membrane"/>
    <property type="evidence" value="ECO:0007669"/>
    <property type="project" value="UniProtKB-SubCell"/>
</dbReference>
<comment type="caution">
    <text evidence="8">The sequence shown here is derived from an EMBL/GenBank/DDBJ whole genome shotgun (WGS) entry which is preliminary data.</text>
</comment>
<evidence type="ECO:0000256" key="3">
    <source>
        <dbReference type="ARBA" id="ARBA00022692"/>
    </source>
</evidence>
<evidence type="ECO:0008006" key="10">
    <source>
        <dbReference type="Google" id="ProtNLM"/>
    </source>
</evidence>
<evidence type="ECO:0000256" key="6">
    <source>
        <dbReference type="SAM" id="MobiDB-lite"/>
    </source>
</evidence>
<protein>
    <recommendedName>
        <fullName evidence="10">Major facilitator superfamily (MFS) profile domain-containing protein</fullName>
    </recommendedName>
</protein>
<evidence type="ECO:0000313" key="9">
    <source>
        <dbReference type="Proteomes" id="UP000256328"/>
    </source>
</evidence>
<proteinExistence type="predicted"/>
<evidence type="ECO:0000256" key="1">
    <source>
        <dbReference type="ARBA" id="ARBA00004141"/>
    </source>
</evidence>
<dbReference type="PANTHER" id="PTHR43791">
    <property type="entry name" value="PERMEASE-RELATED"/>
    <property type="match status" value="1"/>
</dbReference>
<dbReference type="GO" id="GO:0022857">
    <property type="term" value="F:transmembrane transporter activity"/>
    <property type="evidence" value="ECO:0007669"/>
    <property type="project" value="TreeGrafter"/>
</dbReference>
<evidence type="ECO:0000256" key="4">
    <source>
        <dbReference type="ARBA" id="ARBA00022989"/>
    </source>
</evidence>
<name>A0A3D8SAC6_9HELO</name>
<evidence type="ECO:0000256" key="5">
    <source>
        <dbReference type="ARBA" id="ARBA00023136"/>
    </source>
</evidence>
<accession>A0A3D8SAC6</accession>
<evidence type="ECO:0000256" key="2">
    <source>
        <dbReference type="ARBA" id="ARBA00022448"/>
    </source>
</evidence>
<feature type="region of interest" description="Disordered" evidence="6">
    <location>
        <begin position="1"/>
        <end position="35"/>
    </location>
</feature>
<dbReference type="SUPFAM" id="SSF103473">
    <property type="entry name" value="MFS general substrate transporter"/>
    <property type="match status" value="1"/>
</dbReference>
<feature type="compositionally biased region" description="Polar residues" evidence="6">
    <location>
        <begin position="1"/>
        <end position="13"/>
    </location>
</feature>
<organism evidence="8 9">
    <name type="scientific">Coleophoma crateriformis</name>
    <dbReference type="NCBI Taxonomy" id="565419"/>
    <lineage>
        <taxon>Eukaryota</taxon>
        <taxon>Fungi</taxon>
        <taxon>Dikarya</taxon>
        <taxon>Ascomycota</taxon>
        <taxon>Pezizomycotina</taxon>
        <taxon>Leotiomycetes</taxon>
        <taxon>Helotiales</taxon>
        <taxon>Dermateaceae</taxon>
        <taxon>Coleophoma</taxon>
    </lineage>
</organism>
<reference evidence="8 9" key="1">
    <citation type="journal article" date="2018" name="IMA Fungus">
        <title>IMA Genome-F 9: Draft genome sequence of Annulohypoxylon stygium, Aspergillus mulundensis, Berkeleyomyces basicola (syn. Thielaviopsis basicola), Ceratocystis smalleyi, two Cercospora beticola strains, Coleophoma cylindrospora, Fusarium fracticaudum, Phialophora cf. hyalina, and Morchella septimelata.</title>
        <authorList>
            <person name="Wingfield B.D."/>
            <person name="Bills G.F."/>
            <person name="Dong Y."/>
            <person name="Huang W."/>
            <person name="Nel W.J."/>
            <person name="Swalarsk-Parry B.S."/>
            <person name="Vaghefi N."/>
            <person name="Wilken P.M."/>
            <person name="An Z."/>
            <person name="de Beer Z.W."/>
            <person name="De Vos L."/>
            <person name="Chen L."/>
            <person name="Duong T.A."/>
            <person name="Gao Y."/>
            <person name="Hammerbacher A."/>
            <person name="Kikkert J.R."/>
            <person name="Li Y."/>
            <person name="Li H."/>
            <person name="Li K."/>
            <person name="Li Q."/>
            <person name="Liu X."/>
            <person name="Ma X."/>
            <person name="Naidoo K."/>
            <person name="Pethybridge S.J."/>
            <person name="Sun J."/>
            <person name="Steenkamp E.T."/>
            <person name="van der Nest M.A."/>
            <person name="van Wyk S."/>
            <person name="Wingfield M.J."/>
            <person name="Xiong C."/>
            <person name="Yue Q."/>
            <person name="Zhang X."/>
        </authorList>
    </citation>
    <scope>NUCLEOTIDE SEQUENCE [LARGE SCALE GENOMIC DNA]</scope>
    <source>
        <strain evidence="8 9">BP5796</strain>
    </source>
</reference>
<keyword evidence="4 7" id="KW-1133">Transmembrane helix</keyword>
<dbReference type="PANTHER" id="PTHR43791:SF65">
    <property type="entry name" value="MAJOR FACILITATOR SUPERFAMILY (MFS) PROFILE DOMAIN-CONTAINING PROTEIN-RELATED"/>
    <property type="match status" value="1"/>
</dbReference>
<keyword evidence="9" id="KW-1185">Reference proteome</keyword>
<evidence type="ECO:0000256" key="7">
    <source>
        <dbReference type="SAM" id="Phobius"/>
    </source>
</evidence>
<dbReference type="OrthoDB" id="1935484at2759"/>
<sequence>MSTMLAKSVSLNGRSERQDLSSGSTHDSSDDLKGPTIMIKPEEGVVLPLGIPSTQGRFWFQRGKAIDSNAIATQPSIMGLLTLAVGLASFVLMPPSPTQTASTLRGNKGWFTAREETIIINRVIHEDQTKSGMHNRQSNTPKLLWQSLCDYDLWPLYLLRLTFQTPITTVNQYLTLNLKRFGFGTFQTNLLVIPWTVIHMFTMLGLAYLAEVWGELTFTAMVGQV</sequence>
<dbReference type="Proteomes" id="UP000256328">
    <property type="component" value="Unassembled WGS sequence"/>
</dbReference>